<keyword evidence="4" id="KW-1185">Reference proteome</keyword>
<dbReference type="InterPro" id="IPR013424">
    <property type="entry name" value="Ice-binding_C"/>
</dbReference>
<gene>
    <name evidence="3" type="ORF">I7X39_01125</name>
</gene>
<dbReference type="AlphaFoldDB" id="A0A931NFW3"/>
<organism evidence="3 4">
    <name type="scientific">Inhella proteolytica</name>
    <dbReference type="NCBI Taxonomy" id="2795029"/>
    <lineage>
        <taxon>Bacteria</taxon>
        <taxon>Pseudomonadati</taxon>
        <taxon>Pseudomonadota</taxon>
        <taxon>Betaproteobacteria</taxon>
        <taxon>Burkholderiales</taxon>
        <taxon>Sphaerotilaceae</taxon>
        <taxon>Inhella</taxon>
    </lineage>
</organism>
<proteinExistence type="predicted"/>
<reference evidence="3" key="1">
    <citation type="submission" date="2020-12" db="EMBL/GenBank/DDBJ databases">
        <title>The genome sequence of Inhella sp. 1Y17.</title>
        <authorList>
            <person name="Liu Y."/>
        </authorList>
    </citation>
    <scope>NUCLEOTIDE SEQUENCE</scope>
    <source>
        <strain evidence="3">1Y17</strain>
    </source>
</reference>
<comment type="caution">
    <text evidence="3">The sequence shown here is derived from an EMBL/GenBank/DDBJ whole genome shotgun (WGS) entry which is preliminary data.</text>
</comment>
<protein>
    <submittedName>
        <fullName evidence="3">PEP-CTERM sorting domain-containing protein</fullName>
    </submittedName>
</protein>
<dbReference type="Proteomes" id="UP000613266">
    <property type="component" value="Unassembled WGS sequence"/>
</dbReference>
<dbReference type="EMBL" id="JAEDAK010000001">
    <property type="protein sequence ID" value="MBH9575494.1"/>
    <property type="molecule type" value="Genomic_DNA"/>
</dbReference>
<name>A0A931NFW3_9BURK</name>
<evidence type="ECO:0000313" key="3">
    <source>
        <dbReference type="EMBL" id="MBH9575494.1"/>
    </source>
</evidence>
<dbReference type="Pfam" id="PF07589">
    <property type="entry name" value="PEP-CTERM"/>
    <property type="match status" value="1"/>
</dbReference>
<feature type="chain" id="PRO_5037642104" evidence="1">
    <location>
        <begin position="23"/>
        <end position="236"/>
    </location>
</feature>
<dbReference type="RefSeq" id="WP_198109108.1">
    <property type="nucleotide sequence ID" value="NZ_JAEDAK010000001.1"/>
</dbReference>
<evidence type="ECO:0000256" key="1">
    <source>
        <dbReference type="SAM" id="SignalP"/>
    </source>
</evidence>
<feature type="domain" description="Ice-binding protein C-terminal" evidence="2">
    <location>
        <begin position="210"/>
        <end position="232"/>
    </location>
</feature>
<sequence length="236" mass="24700">MTPRIPRLALLLLASLSIHAVAAPVYEQAPVAGPNVGAVWTSHFNSSNSGWQAQDDFSLGANAAISRVTWRGIYLTNEAPCCGNGAPNTNSWTVEFRQDDGGTPGALAFSKTYADSAVHRSNATDGVFAGNPVDVYDFDLALGSAFAAEAGINYWFSVRSNADGFSPFFGWTMAGPYEAGDVTFQNSYANGVVTGTFAARGGDRAFALYDVPEPTALALAGVGLIAAGSRRKRSAS</sequence>
<evidence type="ECO:0000259" key="2">
    <source>
        <dbReference type="Pfam" id="PF07589"/>
    </source>
</evidence>
<keyword evidence="1" id="KW-0732">Signal</keyword>
<accession>A0A931NFW3</accession>
<dbReference type="NCBIfam" id="TIGR02595">
    <property type="entry name" value="PEP_CTERM"/>
    <property type="match status" value="1"/>
</dbReference>
<feature type="signal peptide" evidence="1">
    <location>
        <begin position="1"/>
        <end position="22"/>
    </location>
</feature>
<evidence type="ECO:0000313" key="4">
    <source>
        <dbReference type="Proteomes" id="UP000613266"/>
    </source>
</evidence>